<dbReference type="GO" id="GO:0005634">
    <property type="term" value="C:nucleus"/>
    <property type="evidence" value="ECO:0007669"/>
    <property type="project" value="UniProtKB-SubCell"/>
</dbReference>
<dbReference type="PROSITE" id="PS50811">
    <property type="entry name" value="WRKY"/>
    <property type="match status" value="1"/>
</dbReference>
<name>A0A328E6N3_9ASTE</name>
<keyword evidence="2" id="KW-0805">Transcription regulation</keyword>
<accession>A0A328E6N3</accession>
<dbReference type="Proteomes" id="UP000249390">
    <property type="component" value="Unassembled WGS sequence"/>
</dbReference>
<dbReference type="AlphaFoldDB" id="A0A328E6N3"/>
<keyword evidence="5" id="KW-0539">Nucleus</keyword>
<evidence type="ECO:0000256" key="3">
    <source>
        <dbReference type="ARBA" id="ARBA00023125"/>
    </source>
</evidence>
<dbReference type="GO" id="GO:0003700">
    <property type="term" value="F:DNA-binding transcription factor activity"/>
    <property type="evidence" value="ECO:0007669"/>
    <property type="project" value="InterPro"/>
</dbReference>
<comment type="subcellular location">
    <subcellularLocation>
        <location evidence="1">Nucleus</location>
    </subcellularLocation>
</comment>
<comment type="caution">
    <text evidence="8">The sequence shown here is derived from an EMBL/GenBank/DDBJ whole genome shotgun (WGS) entry which is preliminary data.</text>
</comment>
<evidence type="ECO:0000256" key="4">
    <source>
        <dbReference type="ARBA" id="ARBA00023163"/>
    </source>
</evidence>
<dbReference type="InterPro" id="IPR044810">
    <property type="entry name" value="WRKY_plant"/>
</dbReference>
<reference evidence="8 9" key="1">
    <citation type="submission" date="2018-06" db="EMBL/GenBank/DDBJ databases">
        <title>The Genome of Cuscuta australis (Dodder) Provides Insight into the Evolution of Plant Parasitism.</title>
        <authorList>
            <person name="Liu H."/>
        </authorList>
    </citation>
    <scope>NUCLEOTIDE SEQUENCE [LARGE SCALE GENOMIC DNA]</scope>
    <source>
        <strain evidence="9">cv. Yunnan</strain>
        <tissue evidence="8">Vines</tissue>
    </source>
</reference>
<organism evidence="8 9">
    <name type="scientific">Cuscuta australis</name>
    <dbReference type="NCBI Taxonomy" id="267555"/>
    <lineage>
        <taxon>Eukaryota</taxon>
        <taxon>Viridiplantae</taxon>
        <taxon>Streptophyta</taxon>
        <taxon>Embryophyta</taxon>
        <taxon>Tracheophyta</taxon>
        <taxon>Spermatophyta</taxon>
        <taxon>Magnoliopsida</taxon>
        <taxon>eudicotyledons</taxon>
        <taxon>Gunneridae</taxon>
        <taxon>Pentapetalae</taxon>
        <taxon>asterids</taxon>
        <taxon>lamiids</taxon>
        <taxon>Solanales</taxon>
        <taxon>Convolvulaceae</taxon>
        <taxon>Cuscuteae</taxon>
        <taxon>Cuscuta</taxon>
        <taxon>Cuscuta subgen. Grammica</taxon>
        <taxon>Cuscuta sect. Cleistogrammica</taxon>
    </lineage>
</organism>
<dbReference type="SMART" id="SM00774">
    <property type="entry name" value="WRKY"/>
    <property type="match status" value="1"/>
</dbReference>
<evidence type="ECO:0000256" key="1">
    <source>
        <dbReference type="ARBA" id="ARBA00004123"/>
    </source>
</evidence>
<dbReference type="EMBL" id="NQVE01000035">
    <property type="protein sequence ID" value="RAL52289.1"/>
    <property type="molecule type" value="Genomic_DNA"/>
</dbReference>
<evidence type="ECO:0000256" key="6">
    <source>
        <dbReference type="SAM" id="MobiDB-lite"/>
    </source>
</evidence>
<evidence type="ECO:0000256" key="5">
    <source>
        <dbReference type="ARBA" id="ARBA00023242"/>
    </source>
</evidence>
<evidence type="ECO:0000313" key="8">
    <source>
        <dbReference type="EMBL" id="RAL52289.1"/>
    </source>
</evidence>
<dbReference type="Gene3D" id="2.20.25.80">
    <property type="entry name" value="WRKY domain"/>
    <property type="match status" value="1"/>
</dbReference>
<keyword evidence="9" id="KW-1185">Reference proteome</keyword>
<dbReference type="SUPFAM" id="SSF118290">
    <property type="entry name" value="WRKY DNA-binding domain"/>
    <property type="match status" value="1"/>
</dbReference>
<feature type="domain" description="WRKY" evidence="7">
    <location>
        <begin position="137"/>
        <end position="203"/>
    </location>
</feature>
<gene>
    <name evidence="8" type="ORF">DM860_016138</name>
</gene>
<evidence type="ECO:0000259" key="7">
    <source>
        <dbReference type="PROSITE" id="PS50811"/>
    </source>
</evidence>
<dbReference type="GO" id="GO:0043565">
    <property type="term" value="F:sequence-specific DNA binding"/>
    <property type="evidence" value="ECO:0007669"/>
    <property type="project" value="InterPro"/>
</dbReference>
<keyword evidence="4" id="KW-0804">Transcription</keyword>
<dbReference type="InterPro" id="IPR003657">
    <property type="entry name" value="WRKY_dom"/>
</dbReference>
<proteinExistence type="predicted"/>
<keyword evidence="3" id="KW-0238">DNA-binding</keyword>
<feature type="compositionally biased region" description="Basic and acidic residues" evidence="6">
    <location>
        <begin position="93"/>
        <end position="109"/>
    </location>
</feature>
<feature type="region of interest" description="Disordered" evidence="6">
    <location>
        <begin position="93"/>
        <end position="134"/>
    </location>
</feature>
<evidence type="ECO:0000256" key="2">
    <source>
        <dbReference type="ARBA" id="ARBA00023015"/>
    </source>
</evidence>
<dbReference type="Pfam" id="PF03106">
    <property type="entry name" value="WRKY"/>
    <property type="match status" value="1"/>
</dbReference>
<dbReference type="InterPro" id="IPR036576">
    <property type="entry name" value="WRKY_dom_sf"/>
</dbReference>
<protein>
    <recommendedName>
        <fullName evidence="7">WRKY domain-containing protein</fullName>
    </recommendedName>
</protein>
<sequence>MEKESVNLLRVCRERVVSDLLKGREMATRLQTLLQRSPGTASEDLSGSSPSVHSKLSLEILGSFSDAISQLNNCCAVPPPPGQRGILLSNDSDHGQKFWSDEPARKRVQENGVSPPGRTGRGGYKRRKNSGEETRTNVCKTMEDGYAWRKYGQKHIHNSLHPRCYYRCIQKGREGCKATKQVQRISQDEFQTTYFGHHTCTHPHNPFNKNHHHQQEHGGDLDDDSCSSCFYYCNDDLRYNRNAAEAEEEESPLAAAAAATATYHPHQDTSGVFDDDVDYERCFENLDNLFRSEEMPLAFLDDKDLEKFT</sequence>
<evidence type="ECO:0000313" key="9">
    <source>
        <dbReference type="Proteomes" id="UP000249390"/>
    </source>
</evidence>
<dbReference type="PANTHER" id="PTHR31282">
    <property type="entry name" value="WRKY TRANSCRIPTION FACTOR 21-RELATED"/>
    <property type="match status" value="1"/>
</dbReference>